<feature type="compositionally biased region" description="Basic and acidic residues" evidence="4">
    <location>
        <begin position="103"/>
        <end position="121"/>
    </location>
</feature>
<feature type="compositionally biased region" description="Polar residues" evidence="4">
    <location>
        <begin position="73"/>
        <end position="83"/>
    </location>
</feature>
<dbReference type="InterPro" id="IPR006330">
    <property type="entry name" value="Ado/ade_deaminase"/>
</dbReference>
<dbReference type="SUPFAM" id="SSF51556">
    <property type="entry name" value="Metallo-dependent hydrolases"/>
    <property type="match status" value="1"/>
</dbReference>
<organism evidence="6 7">
    <name type="scientific">Zasmidium cellare</name>
    <name type="common">Wine cellar mold</name>
    <name type="synonym">Racodium cellare</name>
    <dbReference type="NCBI Taxonomy" id="395010"/>
    <lineage>
        <taxon>Eukaryota</taxon>
        <taxon>Fungi</taxon>
        <taxon>Dikarya</taxon>
        <taxon>Ascomycota</taxon>
        <taxon>Pezizomycotina</taxon>
        <taxon>Dothideomycetes</taxon>
        <taxon>Dothideomycetidae</taxon>
        <taxon>Mycosphaerellales</taxon>
        <taxon>Mycosphaerellaceae</taxon>
        <taxon>Zasmidium</taxon>
    </lineage>
</organism>
<sequence>MADDRLQFPDDVPDAPLQPRHTQILETTRIRDMRGLDSLKDKFKQLKTSREPASAANGTPSDQDTPPRDHSVTMDTTKSQSNAAPIVLDDEIRDTARLESYQSERRTLLTNERESAWDEPARNSASPLEKQAGEIIIKLREHERFRLFGNVGREELPKSDQLDMGGRFLVNKERIEQSKIFEIACLMPKGAHLHLHFNAELPPEKLFPHARKLKDTMFIRSKQALLKPQDFAETEVQFNVLPENTKTSNVFTKDYDADWKSPSSASWMKWEDFREQFPTGVSFDEVPMEYRADDCNGQLDHAECWAREKMIITSNKAYAEHQTTNGVWACFNQGTRAFKGLMNYASVYRWYIGDAIDNMVKDKVMYAELRPMLMDKSIPADDGVGKLGHNEQMKIVCEEAEKKKQEHGDRFPFGLKIIYCTPRSIPPAKMKSELEDCIKLKLAYPDLICGFDLVGAEDRPNNIGHYADLLLAFTKTCERLNISIPFMFHAGETLLDTGGFVPLESEAEAGFHNPDNSNLYDSLLLNAKRIGHGYALLKHPQLVKKYSDRKICLELCPISNELLGVCGNARQHIFPELLAAGLQCTLNADNPALYRGPGLDTFSLSHEFYQVMVGDLRMSIHGWKQLAEWSLEHACLTPQELERAKAIFHKHWEEFCGQVVDTFGEYVKSLPDKVKGKDLKVQVMSTGSAALVPATASDTK</sequence>
<comment type="cofactor">
    <cofactor evidence="1">
        <name>Zn(2+)</name>
        <dbReference type="ChEBI" id="CHEBI:29105"/>
    </cofactor>
</comment>
<keyword evidence="7" id="KW-1185">Reference proteome</keyword>
<proteinExistence type="predicted"/>
<evidence type="ECO:0000256" key="1">
    <source>
        <dbReference type="ARBA" id="ARBA00001947"/>
    </source>
</evidence>
<evidence type="ECO:0000259" key="5">
    <source>
        <dbReference type="Pfam" id="PF00962"/>
    </source>
</evidence>
<name>A0ABR0EZU3_ZASCE</name>
<dbReference type="PANTHER" id="PTHR11409">
    <property type="entry name" value="ADENOSINE DEAMINASE"/>
    <property type="match status" value="1"/>
</dbReference>
<evidence type="ECO:0000313" key="6">
    <source>
        <dbReference type="EMBL" id="KAK4506725.1"/>
    </source>
</evidence>
<dbReference type="Proteomes" id="UP001305779">
    <property type="component" value="Unassembled WGS sequence"/>
</dbReference>
<feature type="compositionally biased region" description="Basic and acidic residues" evidence="4">
    <location>
        <begin position="28"/>
        <end position="50"/>
    </location>
</feature>
<gene>
    <name evidence="6" type="ORF">PRZ48_000458</name>
</gene>
<keyword evidence="3" id="KW-0378">Hydrolase</keyword>
<evidence type="ECO:0000256" key="4">
    <source>
        <dbReference type="SAM" id="MobiDB-lite"/>
    </source>
</evidence>
<dbReference type="PANTHER" id="PTHR11409:SF37">
    <property type="entry name" value="ADENOSINE DEAMINASE DOMAIN-CONTAINING PROTEIN"/>
    <property type="match status" value="1"/>
</dbReference>
<dbReference type="InterPro" id="IPR032466">
    <property type="entry name" value="Metal_Hydrolase"/>
</dbReference>
<feature type="region of interest" description="Disordered" evidence="4">
    <location>
        <begin position="103"/>
        <end position="128"/>
    </location>
</feature>
<evidence type="ECO:0000256" key="2">
    <source>
        <dbReference type="ARBA" id="ARBA00022723"/>
    </source>
</evidence>
<accession>A0ABR0EZU3</accession>
<protein>
    <recommendedName>
        <fullName evidence="5">Adenosine deaminase domain-containing protein</fullName>
    </recommendedName>
</protein>
<feature type="domain" description="Adenosine deaminase" evidence="5">
    <location>
        <begin position="525"/>
        <end position="637"/>
    </location>
</feature>
<dbReference type="Pfam" id="PF00962">
    <property type="entry name" value="A_deaminase"/>
    <property type="match status" value="1"/>
</dbReference>
<dbReference type="Gene3D" id="3.20.20.140">
    <property type="entry name" value="Metal-dependent hydrolases"/>
    <property type="match status" value="1"/>
</dbReference>
<evidence type="ECO:0000313" key="7">
    <source>
        <dbReference type="Proteomes" id="UP001305779"/>
    </source>
</evidence>
<comment type="caution">
    <text evidence="6">The sequence shown here is derived from an EMBL/GenBank/DDBJ whole genome shotgun (WGS) entry which is preliminary data.</text>
</comment>
<reference evidence="6 7" key="1">
    <citation type="journal article" date="2023" name="G3 (Bethesda)">
        <title>A chromosome-level genome assembly of Zasmidium syzygii isolated from banana leaves.</title>
        <authorList>
            <person name="van Westerhoven A.C."/>
            <person name="Mehrabi R."/>
            <person name="Talebi R."/>
            <person name="Steentjes M.B.F."/>
            <person name="Corcolon B."/>
            <person name="Chong P.A."/>
            <person name="Kema G.H.J."/>
            <person name="Seidl M.F."/>
        </authorList>
    </citation>
    <scope>NUCLEOTIDE SEQUENCE [LARGE SCALE GENOMIC DNA]</scope>
    <source>
        <strain evidence="6 7">P124</strain>
    </source>
</reference>
<evidence type="ECO:0000256" key="3">
    <source>
        <dbReference type="ARBA" id="ARBA00022801"/>
    </source>
</evidence>
<dbReference type="EMBL" id="JAXOVC010000001">
    <property type="protein sequence ID" value="KAK4506725.1"/>
    <property type="molecule type" value="Genomic_DNA"/>
</dbReference>
<keyword evidence="2" id="KW-0479">Metal-binding</keyword>
<feature type="region of interest" description="Disordered" evidence="4">
    <location>
        <begin position="1"/>
        <end position="90"/>
    </location>
</feature>
<dbReference type="InterPro" id="IPR001365">
    <property type="entry name" value="A_deaminase_dom"/>
</dbReference>